<organism evidence="2 3">
    <name type="scientific">Elsinoe ampelina</name>
    <dbReference type="NCBI Taxonomy" id="302913"/>
    <lineage>
        <taxon>Eukaryota</taxon>
        <taxon>Fungi</taxon>
        <taxon>Dikarya</taxon>
        <taxon>Ascomycota</taxon>
        <taxon>Pezizomycotina</taxon>
        <taxon>Dothideomycetes</taxon>
        <taxon>Dothideomycetidae</taxon>
        <taxon>Myriangiales</taxon>
        <taxon>Elsinoaceae</taxon>
        <taxon>Elsinoe</taxon>
    </lineage>
</organism>
<dbReference type="EMBL" id="ML992509">
    <property type="protein sequence ID" value="KAF2221711.1"/>
    <property type="molecule type" value="Genomic_DNA"/>
</dbReference>
<name>A0A6A6G7H1_9PEZI</name>
<dbReference type="PANTHER" id="PTHR47843:SF5">
    <property type="entry name" value="BTB_POZ DOMAIN PROTEIN"/>
    <property type="match status" value="1"/>
</dbReference>
<sequence>MDAAEQSVVDGVRGLCGDARYSDLTITCGSKVFNVHKAVVCTQSRYFEAAVKDCFQEGTESKITLDRGENVEDISRDDHEDAIQCMIDFLYGKPQYHCRGQSEDTSLSWLAVLYITADRYGIDKMRSAIVAKFGTMTAKLPAIYSSSTRFDRTHLVGIPALLKFIYIGLPYNDHSMKDALIQWLVHKSPCLLYSETMEDLLEEEPEFGVDLARSLRAKHCSPPSKHQGDVLLGG</sequence>
<evidence type="ECO:0000259" key="1">
    <source>
        <dbReference type="PROSITE" id="PS50097"/>
    </source>
</evidence>
<gene>
    <name evidence="2" type="ORF">BDZ85DRAFT_282857</name>
</gene>
<reference evidence="3" key="1">
    <citation type="journal article" date="2020" name="Stud. Mycol.">
        <title>101 Dothideomycetes genomes: A test case for predicting lifestyles and emergence of pathogens.</title>
        <authorList>
            <person name="Haridas S."/>
            <person name="Albert R."/>
            <person name="Binder M."/>
            <person name="Bloem J."/>
            <person name="LaButti K."/>
            <person name="Salamov A."/>
            <person name="Andreopoulos B."/>
            <person name="Baker S."/>
            <person name="Barry K."/>
            <person name="Bills G."/>
            <person name="Bluhm B."/>
            <person name="Cannon C."/>
            <person name="Castanera R."/>
            <person name="Culley D."/>
            <person name="Daum C."/>
            <person name="Ezra D."/>
            <person name="Gonzalez J."/>
            <person name="Henrissat B."/>
            <person name="Kuo A."/>
            <person name="Liang C."/>
            <person name="Lipzen A."/>
            <person name="Lutzoni F."/>
            <person name="Magnuson J."/>
            <person name="Mondo S."/>
            <person name="Nolan M."/>
            <person name="Ohm R."/>
            <person name="Pangilinan J."/>
            <person name="Park H.-J."/>
            <person name="Ramirez L."/>
            <person name="Alfaro M."/>
            <person name="Sun H."/>
            <person name="Tritt A."/>
            <person name="Yoshinaga Y."/>
            <person name="Zwiers L.-H."/>
            <person name="Turgeon B."/>
            <person name="Goodwin S."/>
            <person name="Spatafora J."/>
            <person name="Crous P."/>
            <person name="Grigoriev I."/>
        </authorList>
    </citation>
    <scope>NUCLEOTIDE SEQUENCE [LARGE SCALE GENOMIC DNA]</scope>
    <source>
        <strain evidence="3">CECT 20119</strain>
    </source>
</reference>
<dbReference type="InterPro" id="IPR000210">
    <property type="entry name" value="BTB/POZ_dom"/>
</dbReference>
<evidence type="ECO:0000313" key="3">
    <source>
        <dbReference type="Proteomes" id="UP000799538"/>
    </source>
</evidence>
<accession>A0A6A6G7H1</accession>
<dbReference type="OrthoDB" id="6359816at2759"/>
<dbReference type="CDD" id="cd18186">
    <property type="entry name" value="BTB_POZ_ZBTB_KLHL-like"/>
    <property type="match status" value="1"/>
</dbReference>
<keyword evidence="3" id="KW-1185">Reference proteome</keyword>
<dbReference type="AlphaFoldDB" id="A0A6A6G7H1"/>
<dbReference type="Gene3D" id="3.30.710.10">
    <property type="entry name" value="Potassium Channel Kv1.1, Chain A"/>
    <property type="match status" value="1"/>
</dbReference>
<protein>
    <recommendedName>
        <fullName evidence="1">BTB domain-containing protein</fullName>
    </recommendedName>
</protein>
<dbReference type="PROSITE" id="PS50097">
    <property type="entry name" value="BTB"/>
    <property type="match status" value="1"/>
</dbReference>
<evidence type="ECO:0000313" key="2">
    <source>
        <dbReference type="EMBL" id="KAF2221711.1"/>
    </source>
</evidence>
<dbReference type="PANTHER" id="PTHR47843">
    <property type="entry name" value="BTB DOMAIN-CONTAINING PROTEIN-RELATED"/>
    <property type="match status" value="1"/>
</dbReference>
<dbReference type="InterPro" id="IPR011333">
    <property type="entry name" value="SKP1/BTB/POZ_sf"/>
</dbReference>
<proteinExistence type="predicted"/>
<dbReference type="Pfam" id="PF00651">
    <property type="entry name" value="BTB"/>
    <property type="match status" value="1"/>
</dbReference>
<dbReference type="SUPFAM" id="SSF54695">
    <property type="entry name" value="POZ domain"/>
    <property type="match status" value="1"/>
</dbReference>
<feature type="domain" description="BTB" evidence="1">
    <location>
        <begin position="22"/>
        <end position="91"/>
    </location>
</feature>
<dbReference type="Proteomes" id="UP000799538">
    <property type="component" value="Unassembled WGS sequence"/>
</dbReference>